<dbReference type="RefSeq" id="WP_344830084.1">
    <property type="nucleotide sequence ID" value="NZ_BAAAUV010000008.1"/>
</dbReference>
<proteinExistence type="inferred from homology"/>
<dbReference type="InterPro" id="IPR000045">
    <property type="entry name" value="Prepilin_IV_endopep_pep"/>
</dbReference>
<name>A0ABP6QC66_9ACTN</name>
<dbReference type="PANTHER" id="PTHR30487:SF0">
    <property type="entry name" value="PREPILIN LEADER PEPTIDASE_N-METHYLTRANSFERASE-RELATED"/>
    <property type="match status" value="1"/>
</dbReference>
<keyword evidence="2" id="KW-0472">Membrane</keyword>
<feature type="transmembrane region" description="Helical" evidence="2">
    <location>
        <begin position="122"/>
        <end position="153"/>
    </location>
</feature>
<sequence>MEEIAPRDPWFDPVRERPWAVTGVAVAVCALITWRLGWRSDLPAFLVLGVGGTLLAVIDVALKRLPDPLTLPGAAMILALLALSGEGSPAGAVYGALGLFAFYGIQWFALPGHIGLGDVKLALSLGALLGWLGLGAVIGGVVAIHLLGGLWAAGVIVSRRGGLGAGIPFGPFMVGGTLAAVLIYA</sequence>
<dbReference type="InterPro" id="IPR050882">
    <property type="entry name" value="Prepilin_peptidase/N-MTase"/>
</dbReference>
<comment type="caution">
    <text evidence="4">The sequence shown here is derived from an EMBL/GenBank/DDBJ whole genome shotgun (WGS) entry which is preliminary data.</text>
</comment>
<evidence type="ECO:0000313" key="5">
    <source>
        <dbReference type="Proteomes" id="UP001501237"/>
    </source>
</evidence>
<dbReference type="Proteomes" id="UP001501237">
    <property type="component" value="Unassembled WGS sequence"/>
</dbReference>
<evidence type="ECO:0000313" key="4">
    <source>
        <dbReference type="EMBL" id="GAA3216799.1"/>
    </source>
</evidence>
<comment type="similarity">
    <text evidence="1">Belongs to the peptidase A24 family.</text>
</comment>
<feature type="transmembrane region" description="Helical" evidence="2">
    <location>
        <begin position="91"/>
        <end position="110"/>
    </location>
</feature>
<feature type="transmembrane region" description="Helical" evidence="2">
    <location>
        <begin position="20"/>
        <end position="38"/>
    </location>
</feature>
<feature type="transmembrane region" description="Helical" evidence="2">
    <location>
        <begin position="44"/>
        <end position="62"/>
    </location>
</feature>
<evidence type="ECO:0000256" key="1">
    <source>
        <dbReference type="ARBA" id="ARBA00005801"/>
    </source>
</evidence>
<dbReference type="PANTHER" id="PTHR30487">
    <property type="entry name" value="TYPE 4 PREPILIN-LIKE PROTEINS LEADER PEPTIDE-PROCESSING ENZYME"/>
    <property type="match status" value="1"/>
</dbReference>
<keyword evidence="5" id="KW-1185">Reference proteome</keyword>
<organism evidence="4 5">
    <name type="scientific">Actinocorallia longicatena</name>
    <dbReference type="NCBI Taxonomy" id="111803"/>
    <lineage>
        <taxon>Bacteria</taxon>
        <taxon>Bacillati</taxon>
        <taxon>Actinomycetota</taxon>
        <taxon>Actinomycetes</taxon>
        <taxon>Streptosporangiales</taxon>
        <taxon>Thermomonosporaceae</taxon>
        <taxon>Actinocorallia</taxon>
    </lineage>
</organism>
<keyword evidence="2" id="KW-1133">Transmembrane helix</keyword>
<gene>
    <name evidence="4" type="ORF">GCM10010468_39150</name>
</gene>
<feature type="domain" description="Prepilin type IV endopeptidase peptidase" evidence="3">
    <location>
        <begin position="48"/>
        <end position="149"/>
    </location>
</feature>
<keyword evidence="2" id="KW-0812">Transmembrane</keyword>
<protein>
    <recommendedName>
        <fullName evidence="3">Prepilin type IV endopeptidase peptidase domain-containing protein</fullName>
    </recommendedName>
</protein>
<reference evidence="5" key="1">
    <citation type="journal article" date="2019" name="Int. J. Syst. Evol. Microbiol.">
        <title>The Global Catalogue of Microorganisms (GCM) 10K type strain sequencing project: providing services to taxonomists for standard genome sequencing and annotation.</title>
        <authorList>
            <consortium name="The Broad Institute Genomics Platform"/>
            <consortium name="The Broad Institute Genome Sequencing Center for Infectious Disease"/>
            <person name="Wu L."/>
            <person name="Ma J."/>
        </authorList>
    </citation>
    <scope>NUCLEOTIDE SEQUENCE [LARGE SCALE GENOMIC DNA]</scope>
    <source>
        <strain evidence="5">JCM 9377</strain>
    </source>
</reference>
<feature type="transmembrane region" description="Helical" evidence="2">
    <location>
        <begin position="165"/>
        <end position="184"/>
    </location>
</feature>
<evidence type="ECO:0000256" key="2">
    <source>
        <dbReference type="SAM" id="Phobius"/>
    </source>
</evidence>
<dbReference type="Pfam" id="PF01478">
    <property type="entry name" value="Peptidase_A24"/>
    <property type="match status" value="1"/>
</dbReference>
<dbReference type="Gene3D" id="1.20.120.1220">
    <property type="match status" value="1"/>
</dbReference>
<accession>A0ABP6QC66</accession>
<dbReference type="EMBL" id="BAAAUV010000008">
    <property type="protein sequence ID" value="GAA3216799.1"/>
    <property type="molecule type" value="Genomic_DNA"/>
</dbReference>
<evidence type="ECO:0000259" key="3">
    <source>
        <dbReference type="Pfam" id="PF01478"/>
    </source>
</evidence>